<protein>
    <submittedName>
        <fullName evidence="1">Uncharacterized protein</fullName>
    </submittedName>
</protein>
<sequence>PCFLSPCPPLGFVRQLMNRIGCSRASEQAEPLVLLVFSLPCIAAHYCRKFCSVLLELIQEKNLLSGCL</sequence>
<feature type="non-terminal residue" evidence="1">
    <location>
        <position position="1"/>
    </location>
</feature>
<comment type="caution">
    <text evidence="1">The sequence shown here is derived from an EMBL/GenBank/DDBJ whole genome shotgun (WGS) entry which is preliminary data.</text>
</comment>
<gene>
    <name evidence="1" type="ORF">PIB30_094702</name>
</gene>
<keyword evidence="2" id="KW-1185">Reference proteome</keyword>
<reference evidence="1 2" key="1">
    <citation type="journal article" date="2023" name="Plants (Basel)">
        <title>Bridging the Gap: Combining Genomics and Transcriptomics Approaches to Understand Stylosanthes scabra, an Orphan Legume from the Brazilian Caatinga.</title>
        <authorList>
            <person name="Ferreira-Neto J.R.C."/>
            <person name="da Silva M.D."/>
            <person name="Binneck E."/>
            <person name="de Melo N.F."/>
            <person name="da Silva R.H."/>
            <person name="de Melo A.L.T.M."/>
            <person name="Pandolfi V."/>
            <person name="Bustamante F.O."/>
            <person name="Brasileiro-Vidal A.C."/>
            <person name="Benko-Iseppon A.M."/>
        </authorList>
    </citation>
    <scope>NUCLEOTIDE SEQUENCE [LARGE SCALE GENOMIC DNA]</scope>
    <source>
        <tissue evidence="1">Leaves</tissue>
    </source>
</reference>
<organism evidence="1 2">
    <name type="scientific">Stylosanthes scabra</name>
    <dbReference type="NCBI Taxonomy" id="79078"/>
    <lineage>
        <taxon>Eukaryota</taxon>
        <taxon>Viridiplantae</taxon>
        <taxon>Streptophyta</taxon>
        <taxon>Embryophyta</taxon>
        <taxon>Tracheophyta</taxon>
        <taxon>Spermatophyta</taxon>
        <taxon>Magnoliopsida</taxon>
        <taxon>eudicotyledons</taxon>
        <taxon>Gunneridae</taxon>
        <taxon>Pentapetalae</taxon>
        <taxon>rosids</taxon>
        <taxon>fabids</taxon>
        <taxon>Fabales</taxon>
        <taxon>Fabaceae</taxon>
        <taxon>Papilionoideae</taxon>
        <taxon>50 kb inversion clade</taxon>
        <taxon>dalbergioids sensu lato</taxon>
        <taxon>Dalbergieae</taxon>
        <taxon>Pterocarpus clade</taxon>
        <taxon>Stylosanthes</taxon>
    </lineage>
</organism>
<dbReference type="EMBL" id="JASCZI010122940">
    <property type="protein sequence ID" value="MED6164914.1"/>
    <property type="molecule type" value="Genomic_DNA"/>
</dbReference>
<accession>A0ABU6UV10</accession>
<evidence type="ECO:0000313" key="2">
    <source>
        <dbReference type="Proteomes" id="UP001341840"/>
    </source>
</evidence>
<proteinExistence type="predicted"/>
<evidence type="ECO:0000313" key="1">
    <source>
        <dbReference type="EMBL" id="MED6164914.1"/>
    </source>
</evidence>
<dbReference type="Proteomes" id="UP001341840">
    <property type="component" value="Unassembled WGS sequence"/>
</dbReference>
<name>A0ABU6UV10_9FABA</name>